<organism evidence="1 2">
    <name type="scientific">Peronosclerospora sorghi</name>
    <dbReference type="NCBI Taxonomy" id="230839"/>
    <lineage>
        <taxon>Eukaryota</taxon>
        <taxon>Sar</taxon>
        <taxon>Stramenopiles</taxon>
        <taxon>Oomycota</taxon>
        <taxon>Peronosporomycetes</taxon>
        <taxon>Peronosporales</taxon>
        <taxon>Peronosporaceae</taxon>
        <taxon>Peronosclerospora</taxon>
    </lineage>
</organism>
<accession>A0ACC0WID5</accession>
<dbReference type="EMBL" id="CM047591">
    <property type="protein sequence ID" value="KAI9918594.1"/>
    <property type="molecule type" value="Genomic_DNA"/>
</dbReference>
<keyword evidence="2" id="KW-1185">Reference proteome</keyword>
<evidence type="ECO:0000313" key="1">
    <source>
        <dbReference type="EMBL" id="KAI9918594.1"/>
    </source>
</evidence>
<sequence>MPMWNGFAALVLSLSNLTRGAEEWRWTAIEEVTFNSIKTKLLAAPVLRLPDIDLPFQVTTDASKWCIGGVLSQVIKGFDHPVSFYSKKLSSMESKWPSQEQELYASRSVLGGWSCYLIGDKFFVYTDNTASRWFQHHPNMSPRMTRWLTFFGQFCFELKFKTGVSNVVADALSSPPVFSTTAGSFVFTARFPTRYAKVLIEVASCFDPFSMPKHVAIASSTFLTVGEDDEFIQLIQSSYNNDRDCVEVLQALRQSNQSVMARYEVKDGLLRVLSKDAVPVIRIPQVEAVLLRVLHDFHDSAVVFHPGIQRTFSAIRQYFFWWPIMREHIDQYVGT</sequence>
<name>A0ACC0WID5_9STRA</name>
<proteinExistence type="predicted"/>
<evidence type="ECO:0000313" key="2">
    <source>
        <dbReference type="Proteomes" id="UP001163321"/>
    </source>
</evidence>
<protein>
    <submittedName>
        <fullName evidence="1">Uncharacterized protein</fullName>
    </submittedName>
</protein>
<comment type="caution">
    <text evidence="1">The sequence shown here is derived from an EMBL/GenBank/DDBJ whole genome shotgun (WGS) entry which is preliminary data.</text>
</comment>
<gene>
    <name evidence="1" type="ORF">PsorP6_011848</name>
</gene>
<reference evidence="1 2" key="1">
    <citation type="journal article" date="2022" name="bioRxiv">
        <title>The genome of the oomycete Peronosclerospora sorghi, a cosmopolitan pathogen of maize and sorghum, is inflated with dispersed pseudogenes.</title>
        <authorList>
            <person name="Fletcher K."/>
            <person name="Martin F."/>
            <person name="Isakeit T."/>
            <person name="Cavanaugh K."/>
            <person name="Magill C."/>
            <person name="Michelmore R."/>
        </authorList>
    </citation>
    <scope>NUCLEOTIDE SEQUENCE [LARGE SCALE GENOMIC DNA]</scope>
    <source>
        <strain evidence="1">P6</strain>
    </source>
</reference>
<dbReference type="Proteomes" id="UP001163321">
    <property type="component" value="Chromosome 12"/>
</dbReference>